<name>A0A7Z2ZJI2_9BACL</name>
<evidence type="ECO:0000313" key="2">
    <source>
        <dbReference type="EMBL" id="QJD82221.1"/>
    </source>
</evidence>
<dbReference type="RefSeq" id="WP_169278523.1">
    <property type="nucleotide sequence ID" value="NZ_CP051680.1"/>
</dbReference>
<evidence type="ECO:0000259" key="1">
    <source>
        <dbReference type="SMART" id="SM00871"/>
    </source>
</evidence>
<proteinExistence type="predicted"/>
<dbReference type="InterPro" id="IPR053182">
    <property type="entry name" value="YobU-like_regulator"/>
</dbReference>
<dbReference type="PANTHER" id="PTHR36444">
    <property type="entry name" value="TRANSCRIPTIONAL REGULATOR PROTEIN YOBU-RELATED"/>
    <property type="match status" value="1"/>
</dbReference>
<dbReference type="PANTHER" id="PTHR36444:SF2">
    <property type="entry name" value="TRANSCRIPTIONAL REGULATOR PROTEIN YOBU-RELATED"/>
    <property type="match status" value="1"/>
</dbReference>
<dbReference type="EMBL" id="CP051680">
    <property type="protein sequence ID" value="QJD82221.1"/>
    <property type="molecule type" value="Genomic_DNA"/>
</dbReference>
<dbReference type="AlphaFoldDB" id="A0A7Z2ZJI2"/>
<dbReference type="InterPro" id="IPR025868">
    <property type="entry name" value="Zn_ribbon_dom_put"/>
</dbReference>
<dbReference type="InterPro" id="IPR029441">
    <property type="entry name" value="Cass2"/>
</dbReference>
<evidence type="ECO:0000313" key="3">
    <source>
        <dbReference type="Proteomes" id="UP000502248"/>
    </source>
</evidence>
<accession>A0A7Z2ZJI2</accession>
<dbReference type="SUPFAM" id="SSF55136">
    <property type="entry name" value="Probable bacterial effector-binding domain"/>
    <property type="match status" value="1"/>
</dbReference>
<dbReference type="Proteomes" id="UP000502248">
    <property type="component" value="Chromosome"/>
</dbReference>
<dbReference type="Pfam" id="PF14526">
    <property type="entry name" value="Cass2"/>
    <property type="match status" value="1"/>
</dbReference>
<sequence length="256" mass="28443">MTQQQIELQCQSCGMPLASSEIRGTDSKGAAVQDYCIYCYANGEFTQPDFTVDDMVGYCVPFLVEQGMEEQTARGLLAGSLPDLKRWSTHETEVASFHLVEVDELIIAGIATTTSNKQEWSAEAKIGGLWERFWKEGVQQSIPNVAESSKQSVYGCYIDYENGSDGNYKLLIGCKVSEIGSLPDGLEAKVLPASRYAVFTTKRGPATQVVVEAWQQIWKWADTSPLQRTFTGDFELYDERSADPDNAQIDIYIAIK</sequence>
<reference evidence="2 3" key="1">
    <citation type="submission" date="2020-04" db="EMBL/GenBank/DDBJ databases">
        <title>Genome sequencing of novel species.</title>
        <authorList>
            <person name="Heo J."/>
            <person name="Kim S.-J."/>
            <person name="Kim J.-S."/>
            <person name="Hong S.-B."/>
            <person name="Kwon S.-W."/>
        </authorList>
    </citation>
    <scope>NUCLEOTIDE SEQUENCE [LARGE SCALE GENOMIC DNA]</scope>
    <source>
        <strain evidence="2 3">MFER-1</strain>
    </source>
</reference>
<dbReference type="Pfam" id="PF12674">
    <property type="entry name" value="Zn_ribbon_2"/>
    <property type="match status" value="1"/>
</dbReference>
<dbReference type="KEGG" id="cheb:HH215_02850"/>
<dbReference type="Gene3D" id="3.20.80.10">
    <property type="entry name" value="Regulatory factor, effector binding domain"/>
    <property type="match status" value="1"/>
</dbReference>
<dbReference type="SMART" id="SM00871">
    <property type="entry name" value="AraC_E_bind"/>
    <property type="match status" value="1"/>
</dbReference>
<dbReference type="InterPro" id="IPR011256">
    <property type="entry name" value="Reg_factor_effector_dom_sf"/>
</dbReference>
<gene>
    <name evidence="2" type="ORF">HH215_02850</name>
</gene>
<keyword evidence="3" id="KW-1185">Reference proteome</keyword>
<dbReference type="InterPro" id="IPR010499">
    <property type="entry name" value="AraC_E-bd"/>
</dbReference>
<organism evidence="2 3">
    <name type="scientific">Cohnella herbarum</name>
    <dbReference type="NCBI Taxonomy" id="2728023"/>
    <lineage>
        <taxon>Bacteria</taxon>
        <taxon>Bacillati</taxon>
        <taxon>Bacillota</taxon>
        <taxon>Bacilli</taxon>
        <taxon>Bacillales</taxon>
        <taxon>Paenibacillaceae</taxon>
        <taxon>Cohnella</taxon>
    </lineage>
</organism>
<protein>
    <submittedName>
        <fullName evidence="2">Transcriptional regulator</fullName>
    </submittedName>
</protein>
<feature type="domain" description="AraC effector-binding" evidence="1">
    <location>
        <begin position="95"/>
        <end position="256"/>
    </location>
</feature>